<evidence type="ECO:0000256" key="1">
    <source>
        <dbReference type="SAM" id="MobiDB-lite"/>
    </source>
</evidence>
<name>A0ABZ1BTE8_9FIRM</name>
<evidence type="ECO:0000313" key="3">
    <source>
        <dbReference type="EMBL" id="WRP15843.1"/>
    </source>
</evidence>
<dbReference type="Proteomes" id="UP001333102">
    <property type="component" value="Chromosome"/>
</dbReference>
<feature type="signal peptide" evidence="2">
    <location>
        <begin position="1"/>
        <end position="18"/>
    </location>
</feature>
<dbReference type="Pfam" id="PF09551">
    <property type="entry name" value="Spore_II_R"/>
    <property type="match status" value="1"/>
</dbReference>
<dbReference type="RefSeq" id="WP_324670251.1">
    <property type="nucleotide sequence ID" value="NZ_CP141614.1"/>
</dbReference>
<dbReference type="EMBL" id="CP141614">
    <property type="protein sequence ID" value="WRP15843.1"/>
    <property type="molecule type" value="Genomic_DNA"/>
</dbReference>
<proteinExistence type="predicted"/>
<dbReference type="InterPro" id="IPR014202">
    <property type="entry name" value="Spore_II_R"/>
</dbReference>
<evidence type="ECO:0000313" key="4">
    <source>
        <dbReference type="Proteomes" id="UP001333102"/>
    </source>
</evidence>
<reference evidence="4" key="1">
    <citation type="submission" date="2023-12" db="EMBL/GenBank/DDBJ databases">
        <title>Novel isolates from deep terrestrial aquifers shed light on the physiology and ecology of the class Limnochordia.</title>
        <authorList>
            <person name="Karnachuk O.V."/>
            <person name="Lukina A.P."/>
            <person name="Avakyan M.R."/>
            <person name="Kadnikov V."/>
            <person name="Begmatov S."/>
            <person name="Beletsky A.V."/>
            <person name="Mardanov A.V."/>
            <person name="Ravin N.V."/>
        </authorList>
    </citation>
    <scope>NUCLEOTIDE SEQUENCE [LARGE SCALE GENOMIC DNA]</scope>
    <source>
        <strain evidence="4">LN</strain>
    </source>
</reference>
<keyword evidence="2" id="KW-0732">Signal</keyword>
<feature type="region of interest" description="Disordered" evidence="1">
    <location>
        <begin position="167"/>
        <end position="217"/>
    </location>
</feature>
<keyword evidence="4" id="KW-1185">Reference proteome</keyword>
<gene>
    <name evidence="3" type="ORF">VLY81_06740</name>
</gene>
<protein>
    <submittedName>
        <fullName evidence="3">Stage II sporulation protein R</fullName>
    </submittedName>
</protein>
<organism evidence="3 4">
    <name type="scientific">Geochorda subterranea</name>
    <dbReference type="NCBI Taxonomy" id="3109564"/>
    <lineage>
        <taxon>Bacteria</taxon>
        <taxon>Bacillati</taxon>
        <taxon>Bacillota</taxon>
        <taxon>Limnochordia</taxon>
        <taxon>Limnochordales</taxon>
        <taxon>Geochordaceae</taxon>
        <taxon>Geochorda</taxon>
    </lineage>
</organism>
<accession>A0ABZ1BTE8</accession>
<evidence type="ECO:0000256" key="2">
    <source>
        <dbReference type="SAM" id="SignalP"/>
    </source>
</evidence>
<feature type="compositionally biased region" description="Low complexity" evidence="1">
    <location>
        <begin position="180"/>
        <end position="212"/>
    </location>
</feature>
<sequence>MAVAAAVAALVGSVLAVAVPGGASASALPGVAAGATGEWGLLRLHVVAHSDRPEDQQTKRQAAQAVREALDWLTRSAPPSALVDAGQMAAYLRARAPVLEQAAARASGQHPVRVTVGPAFYPVSVDDAGRLYPAGWYLGVRVLIGAAAGRNWWCVVFPSLCPAARPDGTPAAQAAESGRSTPAPEPSATPAGDASDGAPATQGAAPTGALTASSGPAPSRPWWVRWLPWHWW</sequence>
<feature type="chain" id="PRO_5047510782" evidence="2">
    <location>
        <begin position="19"/>
        <end position="232"/>
    </location>
</feature>